<evidence type="ECO:0000259" key="1">
    <source>
        <dbReference type="Pfam" id="PF21834"/>
    </source>
</evidence>
<dbReference type="Proteomes" id="UP000032300">
    <property type="component" value="Chromosome"/>
</dbReference>
<dbReference type="OrthoDB" id="7476020at2"/>
<dbReference type="RefSeq" id="WP_044332342.1">
    <property type="nucleotide sequence ID" value="NZ_CP010836.1"/>
</dbReference>
<name>A0A7U4J8Q6_9SPHN</name>
<reference evidence="2 3" key="2">
    <citation type="submission" date="2015-02" db="EMBL/GenBank/DDBJ databases">
        <title>The complete genome of Sphingomonas hengshuiensis sp. WHSC-8 isolated from soil of Hengshui Lake.</title>
        <authorList>
            <person name="Wei S."/>
            <person name="Guo J."/>
            <person name="Su C."/>
            <person name="Wu R."/>
            <person name="Zhang Z."/>
            <person name="Liang K."/>
            <person name="Li H."/>
            <person name="Wang T."/>
            <person name="Liu H."/>
            <person name="Zhang C."/>
            <person name="Li Z."/>
            <person name="Wang Q."/>
            <person name="Meng J."/>
        </authorList>
    </citation>
    <scope>NUCLEOTIDE SEQUENCE [LARGE SCALE GENOMIC DNA]</scope>
    <source>
        <strain evidence="2 3">WHSC-8</strain>
    </source>
</reference>
<proteinExistence type="predicted"/>
<reference evidence="2 3" key="1">
    <citation type="journal article" date="2015" name="Int. J. Syst. Evol. Microbiol.">
        <title>Sphingomonas hengshuiensis sp. nov., isolated from lake wetland.</title>
        <authorList>
            <person name="Wei S."/>
            <person name="Wang T."/>
            <person name="Liu H."/>
            <person name="Zhang C."/>
            <person name="Guo J."/>
            <person name="Wang Q."/>
            <person name="Liang K."/>
            <person name="Zhang Z."/>
        </authorList>
    </citation>
    <scope>NUCLEOTIDE SEQUENCE [LARGE SCALE GENOMIC DNA]</scope>
    <source>
        <strain evidence="2 3">WHSC-8</strain>
    </source>
</reference>
<feature type="domain" description="DUF6894" evidence="1">
    <location>
        <begin position="4"/>
        <end position="71"/>
    </location>
</feature>
<gene>
    <name evidence="2" type="ORF">TS85_11770</name>
</gene>
<organism evidence="2 3">
    <name type="scientific">Sphingomonas hengshuiensis</name>
    <dbReference type="NCBI Taxonomy" id="1609977"/>
    <lineage>
        <taxon>Bacteria</taxon>
        <taxon>Pseudomonadati</taxon>
        <taxon>Pseudomonadota</taxon>
        <taxon>Alphaproteobacteria</taxon>
        <taxon>Sphingomonadales</taxon>
        <taxon>Sphingomonadaceae</taxon>
        <taxon>Sphingomonas</taxon>
    </lineage>
</organism>
<dbReference type="AlphaFoldDB" id="A0A7U4J8Q6"/>
<keyword evidence="3" id="KW-1185">Reference proteome</keyword>
<dbReference type="KEGG" id="sphi:TS85_11770"/>
<dbReference type="EMBL" id="CP010836">
    <property type="protein sequence ID" value="AJP72318.1"/>
    <property type="molecule type" value="Genomic_DNA"/>
</dbReference>
<sequence>MAQYFLHVHNGTGFTRDEEGQDFADLTAARIGAIDGIRSILSEEVRSGALDLAGQVEVTDAAGHIALTLPFEEAVEIHRRSTTIEESL</sequence>
<dbReference type="Pfam" id="PF21834">
    <property type="entry name" value="DUF6894"/>
    <property type="match status" value="1"/>
</dbReference>
<dbReference type="InterPro" id="IPR054189">
    <property type="entry name" value="DUF6894"/>
</dbReference>
<accession>A0A7U4J8Q6</accession>
<protein>
    <recommendedName>
        <fullName evidence="1">DUF6894 domain-containing protein</fullName>
    </recommendedName>
</protein>
<evidence type="ECO:0000313" key="2">
    <source>
        <dbReference type="EMBL" id="AJP72318.1"/>
    </source>
</evidence>
<evidence type="ECO:0000313" key="3">
    <source>
        <dbReference type="Proteomes" id="UP000032300"/>
    </source>
</evidence>